<sequence>MGKHVVKHMEDVGKLAKDMPTAVKGMQVKLNSKRAKSKMRWLEKRNYLSGQDRLLTRELWG</sequence>
<dbReference type="EMBL" id="ML975269">
    <property type="protein sequence ID" value="KAF1836739.1"/>
    <property type="molecule type" value="Genomic_DNA"/>
</dbReference>
<gene>
    <name evidence="1" type="ORF">BDW02DRAFT_566682</name>
</gene>
<proteinExistence type="predicted"/>
<dbReference type="OrthoDB" id="3684579at2759"/>
<name>A0A6A5KLS5_9PLEO</name>
<evidence type="ECO:0000313" key="2">
    <source>
        <dbReference type="Proteomes" id="UP000800040"/>
    </source>
</evidence>
<accession>A0A6A5KLS5</accession>
<reference evidence="1" key="1">
    <citation type="submission" date="2020-01" db="EMBL/GenBank/DDBJ databases">
        <authorList>
            <consortium name="DOE Joint Genome Institute"/>
            <person name="Haridas S."/>
            <person name="Albert R."/>
            <person name="Binder M."/>
            <person name="Bloem J."/>
            <person name="Labutti K."/>
            <person name="Salamov A."/>
            <person name="Andreopoulos B."/>
            <person name="Baker S.E."/>
            <person name="Barry K."/>
            <person name="Bills G."/>
            <person name="Bluhm B.H."/>
            <person name="Cannon C."/>
            <person name="Castanera R."/>
            <person name="Culley D.E."/>
            <person name="Daum C."/>
            <person name="Ezra D."/>
            <person name="Gonzalez J.B."/>
            <person name="Henrissat B."/>
            <person name="Kuo A."/>
            <person name="Liang C."/>
            <person name="Lipzen A."/>
            <person name="Lutzoni F."/>
            <person name="Magnuson J."/>
            <person name="Mondo S."/>
            <person name="Nolan M."/>
            <person name="Ohm R."/>
            <person name="Pangilinan J."/>
            <person name="Park H.-J."/>
            <person name="Ramirez L."/>
            <person name="Alfaro M."/>
            <person name="Sun H."/>
            <person name="Tritt A."/>
            <person name="Yoshinaga Y."/>
            <person name="Zwiers L.-H."/>
            <person name="Turgeon B.G."/>
            <person name="Goodwin S.B."/>
            <person name="Spatafora J.W."/>
            <person name="Crous P.W."/>
            <person name="Grigoriev I.V."/>
        </authorList>
    </citation>
    <scope>NUCLEOTIDE SEQUENCE</scope>
    <source>
        <strain evidence="1">P77</strain>
    </source>
</reference>
<evidence type="ECO:0000313" key="1">
    <source>
        <dbReference type="EMBL" id="KAF1836739.1"/>
    </source>
</evidence>
<dbReference type="AlphaFoldDB" id="A0A6A5KLS5"/>
<protein>
    <submittedName>
        <fullName evidence="1">Uncharacterized protein</fullName>
    </submittedName>
</protein>
<dbReference type="Proteomes" id="UP000800040">
    <property type="component" value="Unassembled WGS sequence"/>
</dbReference>
<organism evidence="1 2">
    <name type="scientific">Decorospora gaudefroyi</name>
    <dbReference type="NCBI Taxonomy" id="184978"/>
    <lineage>
        <taxon>Eukaryota</taxon>
        <taxon>Fungi</taxon>
        <taxon>Dikarya</taxon>
        <taxon>Ascomycota</taxon>
        <taxon>Pezizomycotina</taxon>
        <taxon>Dothideomycetes</taxon>
        <taxon>Pleosporomycetidae</taxon>
        <taxon>Pleosporales</taxon>
        <taxon>Pleosporineae</taxon>
        <taxon>Pleosporaceae</taxon>
        <taxon>Decorospora</taxon>
    </lineage>
</organism>
<keyword evidence="2" id="KW-1185">Reference proteome</keyword>